<evidence type="ECO:0000259" key="1">
    <source>
        <dbReference type="Pfam" id="PF08242"/>
    </source>
</evidence>
<dbReference type="Proteomes" id="UP001331561">
    <property type="component" value="Unassembled WGS sequence"/>
</dbReference>
<dbReference type="InterPro" id="IPR013217">
    <property type="entry name" value="Methyltransf_12"/>
</dbReference>
<dbReference type="EC" id="2.1.1.-" evidence="3"/>
<dbReference type="InterPro" id="IPR018773">
    <property type="entry name" value="MeTrfase_reg_dom_prd"/>
</dbReference>
<gene>
    <name evidence="3" type="ORF">VVD49_17000</name>
</gene>
<feature type="domain" description="Methyltransferase regulatory" evidence="2">
    <location>
        <begin position="243"/>
        <end position="325"/>
    </location>
</feature>
<dbReference type="CDD" id="cd02440">
    <property type="entry name" value="AdoMet_MTases"/>
    <property type="match status" value="1"/>
</dbReference>
<evidence type="ECO:0000313" key="4">
    <source>
        <dbReference type="Proteomes" id="UP001331561"/>
    </source>
</evidence>
<dbReference type="EMBL" id="JAYXHS010000003">
    <property type="protein sequence ID" value="MEC5387431.1"/>
    <property type="molecule type" value="Genomic_DNA"/>
</dbReference>
<dbReference type="Pfam" id="PF08242">
    <property type="entry name" value="Methyltransf_12"/>
    <property type="match status" value="1"/>
</dbReference>
<dbReference type="GO" id="GO:0008168">
    <property type="term" value="F:methyltransferase activity"/>
    <property type="evidence" value="ECO:0007669"/>
    <property type="project" value="UniProtKB-KW"/>
</dbReference>
<dbReference type="GO" id="GO:0032259">
    <property type="term" value="P:methylation"/>
    <property type="evidence" value="ECO:0007669"/>
    <property type="project" value="UniProtKB-KW"/>
</dbReference>
<dbReference type="Pfam" id="PF10119">
    <property type="entry name" value="MethyTransf_Reg"/>
    <property type="match status" value="1"/>
</dbReference>
<dbReference type="RefSeq" id="WP_327600400.1">
    <property type="nucleotide sequence ID" value="NZ_JAYXHS010000003.1"/>
</dbReference>
<proteinExistence type="predicted"/>
<dbReference type="Gene3D" id="3.40.50.150">
    <property type="entry name" value="Vaccinia Virus protein VP39"/>
    <property type="match status" value="1"/>
</dbReference>
<accession>A0ABU6K7M4</accession>
<evidence type="ECO:0000259" key="2">
    <source>
        <dbReference type="Pfam" id="PF10119"/>
    </source>
</evidence>
<name>A0ABU6K7M4_9RHOO</name>
<keyword evidence="3" id="KW-0489">Methyltransferase</keyword>
<reference evidence="3 4" key="1">
    <citation type="submission" date="2024-01" db="EMBL/GenBank/DDBJ databases">
        <title>Uliginosibacterium soil sp. nov.</title>
        <authorList>
            <person name="Lv Y."/>
        </authorList>
    </citation>
    <scope>NUCLEOTIDE SEQUENCE [LARGE SCALE GENOMIC DNA]</scope>
    <source>
        <strain evidence="3 4">H3</strain>
    </source>
</reference>
<organism evidence="3 4">
    <name type="scientific">Uliginosibacterium silvisoli</name>
    <dbReference type="NCBI Taxonomy" id="3114758"/>
    <lineage>
        <taxon>Bacteria</taxon>
        <taxon>Pseudomonadati</taxon>
        <taxon>Pseudomonadota</taxon>
        <taxon>Betaproteobacteria</taxon>
        <taxon>Rhodocyclales</taxon>
        <taxon>Zoogloeaceae</taxon>
        <taxon>Uliginosibacterium</taxon>
    </lineage>
</organism>
<dbReference type="InterPro" id="IPR029063">
    <property type="entry name" value="SAM-dependent_MTases_sf"/>
</dbReference>
<keyword evidence="4" id="KW-1185">Reference proteome</keyword>
<protein>
    <submittedName>
        <fullName evidence="3">Class I SAM-dependent methyltransferase</fullName>
        <ecNumber evidence="3">2.1.1.-</ecNumber>
    </submittedName>
</protein>
<sequence length="524" mass="57816">MRPQLLARSKHGTIAHLLLPSLPAMNNWTDGYVTELPYSVNHFPEMAPAHLNLALLQLGLASPAITQEFNYLELGFGQGLGLNMLAATHPQGRFFGNDFMAAHVRAAQNLATQAGLDNLQLFEDSFAQLLERDLPPMDYIVLHGVYTWVNAENRAIIVALLHKLLKRGGVVYISYNCLPGWSVKAPLQRLMSEFAERKATGSALERFHTARDFLGLVDAADAAFFTRNPPARAMLAELEKASDAYLLHEFAPKGWTPFYHTDVAQDLAAADLIYAGSAKLFSNFPAYSLPPKMHALMDATADVGLRETLRDFAVQTPFRRDIFVRDARPLYDEEIDAHMRGLRLALLRPPASCSLRCQIPVGELQLDEETFGPLLQSLAQGPQEIRALMQLPVFAAAGEERCIDALNVLLCLDYVGIAAAQEATSMARVHALNRALLERLRSGERISGLASAALSTGITISYHDLLFLCAQQAGCERDEDIAAFAQAILSDDGTQDEGELAARRREASDFLRYGADFYRALDLF</sequence>
<evidence type="ECO:0000313" key="3">
    <source>
        <dbReference type="EMBL" id="MEC5387431.1"/>
    </source>
</evidence>
<comment type="caution">
    <text evidence="3">The sequence shown here is derived from an EMBL/GenBank/DDBJ whole genome shotgun (WGS) entry which is preliminary data.</text>
</comment>
<keyword evidence="3" id="KW-0808">Transferase</keyword>
<dbReference type="SUPFAM" id="SSF53335">
    <property type="entry name" value="S-adenosyl-L-methionine-dependent methyltransferases"/>
    <property type="match status" value="1"/>
</dbReference>
<feature type="domain" description="Methyltransferase type 12" evidence="1">
    <location>
        <begin position="72"/>
        <end position="171"/>
    </location>
</feature>